<dbReference type="OrthoDB" id="2970823at2"/>
<comment type="caution">
    <text evidence="2">The sequence shown here is derived from an EMBL/GenBank/DDBJ whole genome shotgun (WGS) entry which is preliminary data.</text>
</comment>
<dbReference type="EMBL" id="LTDM01000011">
    <property type="protein sequence ID" value="OLS03206.1"/>
    <property type="molecule type" value="Genomic_DNA"/>
</dbReference>
<organism evidence="2 3">
    <name type="scientific">Tissierella creatinophila DSM 6911</name>
    <dbReference type="NCBI Taxonomy" id="1123403"/>
    <lineage>
        <taxon>Bacteria</taxon>
        <taxon>Bacillati</taxon>
        <taxon>Bacillota</taxon>
        <taxon>Tissierellia</taxon>
        <taxon>Tissierellales</taxon>
        <taxon>Tissierellaceae</taxon>
        <taxon>Tissierella</taxon>
    </lineage>
</organism>
<dbReference type="AlphaFoldDB" id="A0A1U7M7E5"/>
<evidence type="ECO:0000313" key="2">
    <source>
        <dbReference type="EMBL" id="OLS03206.1"/>
    </source>
</evidence>
<evidence type="ECO:0000256" key="1">
    <source>
        <dbReference type="SAM" id="Phobius"/>
    </source>
</evidence>
<feature type="transmembrane region" description="Helical" evidence="1">
    <location>
        <begin position="12"/>
        <end position="36"/>
    </location>
</feature>
<keyword evidence="1" id="KW-0472">Membrane</keyword>
<feature type="transmembrane region" description="Helical" evidence="1">
    <location>
        <begin position="56"/>
        <end position="74"/>
    </location>
</feature>
<dbReference type="RefSeq" id="WP_075725592.1">
    <property type="nucleotide sequence ID" value="NZ_LTDM01000011.1"/>
</dbReference>
<name>A0A1U7M7E5_TISCR</name>
<dbReference type="Proteomes" id="UP000186112">
    <property type="component" value="Unassembled WGS sequence"/>
</dbReference>
<accession>A0A1U7M7E5</accession>
<keyword evidence="1" id="KW-0812">Transmembrane</keyword>
<keyword evidence="3" id="KW-1185">Reference proteome</keyword>
<keyword evidence="1" id="KW-1133">Transmembrane helix</keyword>
<sequence length="86" mass="9357">MKKKLETFIENIFSLSLIIAILGGGVIFLMFVIGLIIGGTKGEILAVNAAIKIMPYFIRLASIAVLSGLIWTYINGKHSLSMEDKS</sequence>
<protein>
    <submittedName>
        <fullName evidence="2">Uncharacterized protein</fullName>
    </submittedName>
</protein>
<evidence type="ECO:0000313" key="3">
    <source>
        <dbReference type="Proteomes" id="UP000186112"/>
    </source>
</evidence>
<gene>
    <name evidence="2" type="ORF">TICRE_09070</name>
</gene>
<proteinExistence type="predicted"/>
<reference evidence="2 3" key="1">
    <citation type="submission" date="2016-02" db="EMBL/GenBank/DDBJ databases">
        <title>Genome sequence of Tissierella creatinophila DSM 6911.</title>
        <authorList>
            <person name="Poehlein A."/>
            <person name="Daniel R."/>
        </authorList>
    </citation>
    <scope>NUCLEOTIDE SEQUENCE [LARGE SCALE GENOMIC DNA]</scope>
    <source>
        <strain evidence="2 3">DSM 6911</strain>
    </source>
</reference>